<sequence length="177" mass="20074">MSKPSGWICSVPQETILFKLEVLDHKARERVGVITPTLGSPIPVLLTFDAAVEALQALSIQYGRERWLKPVLRRYAACRIENNVQSFEKLRQVRRNLYQAKNLLEALIKVVFAEYSSKSLFHRIMDCKPKIVVTCNAVKRGKKVPNLKDIVDAALLESSRNGVSIGGYIRHLFDICH</sequence>
<organism evidence="1 2">
    <name type="scientific">Cichorium intybus</name>
    <name type="common">Chicory</name>
    <dbReference type="NCBI Taxonomy" id="13427"/>
    <lineage>
        <taxon>Eukaryota</taxon>
        <taxon>Viridiplantae</taxon>
        <taxon>Streptophyta</taxon>
        <taxon>Embryophyta</taxon>
        <taxon>Tracheophyta</taxon>
        <taxon>Spermatophyta</taxon>
        <taxon>Magnoliopsida</taxon>
        <taxon>eudicotyledons</taxon>
        <taxon>Gunneridae</taxon>
        <taxon>Pentapetalae</taxon>
        <taxon>asterids</taxon>
        <taxon>campanulids</taxon>
        <taxon>Asterales</taxon>
        <taxon>Asteraceae</taxon>
        <taxon>Cichorioideae</taxon>
        <taxon>Cichorieae</taxon>
        <taxon>Cichoriinae</taxon>
        <taxon>Cichorium</taxon>
    </lineage>
</organism>
<dbReference type="EMBL" id="CM042012">
    <property type="protein sequence ID" value="KAI3752084.1"/>
    <property type="molecule type" value="Genomic_DNA"/>
</dbReference>
<gene>
    <name evidence="1" type="ORF">L2E82_23247</name>
</gene>
<evidence type="ECO:0000313" key="2">
    <source>
        <dbReference type="Proteomes" id="UP001055811"/>
    </source>
</evidence>
<name>A0ACB9DZG5_CICIN</name>
<accession>A0ACB9DZG5</accession>
<proteinExistence type="predicted"/>
<reference evidence="2" key="1">
    <citation type="journal article" date="2022" name="Mol. Ecol. Resour.">
        <title>The genomes of chicory, endive, great burdock and yacon provide insights into Asteraceae palaeo-polyploidization history and plant inulin production.</title>
        <authorList>
            <person name="Fan W."/>
            <person name="Wang S."/>
            <person name="Wang H."/>
            <person name="Wang A."/>
            <person name="Jiang F."/>
            <person name="Liu H."/>
            <person name="Zhao H."/>
            <person name="Xu D."/>
            <person name="Zhang Y."/>
        </authorList>
    </citation>
    <scope>NUCLEOTIDE SEQUENCE [LARGE SCALE GENOMIC DNA]</scope>
    <source>
        <strain evidence="2">cv. Punajuju</strain>
    </source>
</reference>
<comment type="caution">
    <text evidence="1">The sequence shown here is derived from an EMBL/GenBank/DDBJ whole genome shotgun (WGS) entry which is preliminary data.</text>
</comment>
<dbReference type="Proteomes" id="UP001055811">
    <property type="component" value="Linkage Group LG04"/>
</dbReference>
<evidence type="ECO:0000313" key="1">
    <source>
        <dbReference type="EMBL" id="KAI3752084.1"/>
    </source>
</evidence>
<keyword evidence="2" id="KW-1185">Reference proteome</keyword>
<protein>
    <submittedName>
        <fullName evidence="1">Uncharacterized protein</fullName>
    </submittedName>
</protein>
<reference evidence="1 2" key="2">
    <citation type="journal article" date="2022" name="Mol. Ecol. Resour.">
        <title>The genomes of chicory, endive, great burdock and yacon provide insights into Asteraceae paleo-polyploidization history and plant inulin production.</title>
        <authorList>
            <person name="Fan W."/>
            <person name="Wang S."/>
            <person name="Wang H."/>
            <person name="Wang A."/>
            <person name="Jiang F."/>
            <person name="Liu H."/>
            <person name="Zhao H."/>
            <person name="Xu D."/>
            <person name="Zhang Y."/>
        </authorList>
    </citation>
    <scope>NUCLEOTIDE SEQUENCE [LARGE SCALE GENOMIC DNA]</scope>
    <source>
        <strain evidence="2">cv. Punajuju</strain>
        <tissue evidence="1">Leaves</tissue>
    </source>
</reference>